<evidence type="ECO:0000259" key="1">
    <source>
        <dbReference type="Pfam" id="PF03781"/>
    </source>
</evidence>
<comment type="caution">
    <text evidence="2">The sequence shown here is derived from an EMBL/GenBank/DDBJ whole genome shotgun (WGS) entry which is preliminary data.</text>
</comment>
<dbReference type="InterPro" id="IPR051043">
    <property type="entry name" value="Sulfatase_Mod_Factor_Kinase"/>
</dbReference>
<dbReference type="AlphaFoldDB" id="A0A928UT18"/>
<dbReference type="Pfam" id="PF03781">
    <property type="entry name" value="FGE-sulfatase"/>
    <property type="match status" value="1"/>
</dbReference>
<dbReference type="EMBL" id="PRDK01000001">
    <property type="protein sequence ID" value="MBE8712298.1"/>
    <property type="molecule type" value="Genomic_DNA"/>
</dbReference>
<dbReference type="InterPro" id="IPR005532">
    <property type="entry name" value="SUMF_dom"/>
</dbReference>
<proteinExistence type="predicted"/>
<name>A0A928UT18_9SPHI</name>
<dbReference type="RefSeq" id="WP_196934638.1">
    <property type="nucleotide sequence ID" value="NZ_MU158698.1"/>
</dbReference>
<evidence type="ECO:0000313" key="3">
    <source>
        <dbReference type="Proteomes" id="UP000616201"/>
    </source>
</evidence>
<evidence type="ECO:0000313" key="2">
    <source>
        <dbReference type="EMBL" id="MBE8712298.1"/>
    </source>
</evidence>
<accession>A0A928UT18</accession>
<sequence length="327" mass="37031">MISNTVKNTLLLLTACSTLSFAKGQEKHIRYTQKLEGTNLEFSMEAIPGGEFLMGSATSGIADEMPVHKVILDPFYMSTFEVTWDLFEPFLYKDFEKTKTEAGTIPAEVDAVTRPTKPYLDMTFGMGKANQPALAMTHYNAIQFCKWLYVRTGEFYRLPTEAEWEYACRAGSQDEYYFGNDAAELNDYAWYESNSDEKTAKVGQKKPNAWGLYDMLGNVAEWTYDQYIADFYAQSAGKSVKNPVAVPTTLYPHSVRGGSFLSTAEDARSASRLASDPFWKQLDPQIPKSNWWFPEAPFVGMRLVKPVNVPSKEEIMAYYDKAPIKDF</sequence>
<gene>
    <name evidence="2" type="ORF">C4F49_01210</name>
</gene>
<feature type="domain" description="Sulfatase-modifying factor enzyme-like" evidence="1">
    <location>
        <begin position="46"/>
        <end position="276"/>
    </location>
</feature>
<organism evidence="2 3">
    <name type="scientific">Sphingobacterium hungaricum</name>
    <dbReference type="NCBI Taxonomy" id="2082723"/>
    <lineage>
        <taxon>Bacteria</taxon>
        <taxon>Pseudomonadati</taxon>
        <taxon>Bacteroidota</taxon>
        <taxon>Sphingobacteriia</taxon>
        <taxon>Sphingobacteriales</taxon>
        <taxon>Sphingobacteriaceae</taxon>
        <taxon>Sphingobacterium</taxon>
    </lineage>
</organism>
<dbReference type="PANTHER" id="PTHR23150">
    <property type="entry name" value="SULFATASE MODIFYING FACTOR 1, 2"/>
    <property type="match status" value="1"/>
</dbReference>
<reference evidence="2" key="1">
    <citation type="submission" date="2018-02" db="EMBL/GenBank/DDBJ databases">
        <authorList>
            <person name="Vasarhelyi B.M."/>
            <person name="Deshmukh S."/>
            <person name="Balint B."/>
            <person name="Kukolya J."/>
        </authorList>
    </citation>
    <scope>NUCLEOTIDE SEQUENCE</scope>
    <source>
        <strain evidence="2">KB22</strain>
    </source>
</reference>
<dbReference type="PANTHER" id="PTHR23150:SF19">
    <property type="entry name" value="FORMYLGLYCINE-GENERATING ENZYME"/>
    <property type="match status" value="1"/>
</dbReference>
<dbReference type="Proteomes" id="UP000616201">
    <property type="component" value="Unassembled WGS sequence"/>
</dbReference>
<dbReference type="Gene3D" id="3.90.1580.10">
    <property type="entry name" value="paralog of FGE (formylglycine-generating enzyme)"/>
    <property type="match status" value="1"/>
</dbReference>
<keyword evidence="3" id="KW-1185">Reference proteome</keyword>
<dbReference type="InterPro" id="IPR016187">
    <property type="entry name" value="CTDL_fold"/>
</dbReference>
<protein>
    <submittedName>
        <fullName evidence="2">Sulfatase-modifying factor</fullName>
    </submittedName>
</protein>
<dbReference type="GO" id="GO:0120147">
    <property type="term" value="F:formylglycine-generating oxidase activity"/>
    <property type="evidence" value="ECO:0007669"/>
    <property type="project" value="TreeGrafter"/>
</dbReference>
<dbReference type="InterPro" id="IPR042095">
    <property type="entry name" value="SUMF_sf"/>
</dbReference>
<dbReference type="SUPFAM" id="SSF56436">
    <property type="entry name" value="C-type lectin-like"/>
    <property type="match status" value="1"/>
</dbReference>